<sequence length="72" mass="7330">MGAGFHALGEVAAEWQVARVVRGRNRWAGRVVVGEGLVQFVDGGVGAGGQSGEGADLCGRAVGIRLSLVPGW</sequence>
<organism evidence="1 2">
    <name type="scientific">Streptomyces xanthochromogenes</name>
    <dbReference type="NCBI Taxonomy" id="67384"/>
    <lineage>
        <taxon>Bacteria</taxon>
        <taxon>Bacillati</taxon>
        <taxon>Actinomycetota</taxon>
        <taxon>Actinomycetes</taxon>
        <taxon>Kitasatosporales</taxon>
        <taxon>Streptomycetaceae</taxon>
        <taxon>Streptomyces</taxon>
    </lineage>
</organism>
<proteinExistence type="predicted"/>
<dbReference type="EMBL" id="BMUU01000001">
    <property type="protein sequence ID" value="GGY14102.1"/>
    <property type="molecule type" value="Genomic_DNA"/>
</dbReference>
<dbReference type="Proteomes" id="UP000600946">
    <property type="component" value="Unassembled WGS sequence"/>
</dbReference>
<evidence type="ECO:0000313" key="1">
    <source>
        <dbReference type="EMBL" id="GGY14102.1"/>
    </source>
</evidence>
<accession>A0ABQ2ZE95</accession>
<name>A0ABQ2ZE95_9ACTN</name>
<gene>
    <name evidence="1" type="ORF">GCM10010326_01780</name>
</gene>
<comment type="caution">
    <text evidence="1">The sequence shown here is derived from an EMBL/GenBank/DDBJ whole genome shotgun (WGS) entry which is preliminary data.</text>
</comment>
<keyword evidence="2" id="KW-1185">Reference proteome</keyword>
<protein>
    <submittedName>
        <fullName evidence="1">Uncharacterized protein</fullName>
    </submittedName>
</protein>
<evidence type="ECO:0000313" key="2">
    <source>
        <dbReference type="Proteomes" id="UP000600946"/>
    </source>
</evidence>
<reference evidence="2" key="1">
    <citation type="journal article" date="2019" name="Int. J. Syst. Evol. Microbiol.">
        <title>The Global Catalogue of Microorganisms (GCM) 10K type strain sequencing project: providing services to taxonomists for standard genome sequencing and annotation.</title>
        <authorList>
            <consortium name="The Broad Institute Genomics Platform"/>
            <consortium name="The Broad Institute Genome Sequencing Center for Infectious Disease"/>
            <person name="Wu L."/>
            <person name="Ma J."/>
        </authorList>
    </citation>
    <scope>NUCLEOTIDE SEQUENCE [LARGE SCALE GENOMIC DNA]</scope>
    <source>
        <strain evidence="2">JCM 4594</strain>
    </source>
</reference>